<comment type="caution">
    <text evidence="1">The sequence shown here is derived from an EMBL/GenBank/DDBJ whole genome shotgun (WGS) entry which is preliminary data.</text>
</comment>
<reference evidence="1" key="1">
    <citation type="submission" date="2020-09" db="EMBL/GenBank/DDBJ databases">
        <title>Genome-Enabled Discovery of Anthraquinone Biosynthesis in Senna tora.</title>
        <authorList>
            <person name="Kang S.-H."/>
            <person name="Pandey R.P."/>
            <person name="Lee C.-M."/>
            <person name="Sim J.-S."/>
            <person name="Jeong J.-T."/>
            <person name="Choi B.-S."/>
            <person name="Jung M."/>
            <person name="Ginzburg D."/>
            <person name="Zhao K."/>
            <person name="Won S.Y."/>
            <person name="Oh T.-J."/>
            <person name="Yu Y."/>
            <person name="Kim N.-H."/>
            <person name="Lee O.R."/>
            <person name="Lee T.-H."/>
            <person name="Bashyal P."/>
            <person name="Kim T.-S."/>
            <person name="Lee W.-H."/>
            <person name="Kawkins C."/>
            <person name="Kim C.-K."/>
            <person name="Kim J.S."/>
            <person name="Ahn B.O."/>
            <person name="Rhee S.Y."/>
            <person name="Sohng J.K."/>
        </authorList>
    </citation>
    <scope>NUCLEOTIDE SEQUENCE</scope>
    <source>
        <tissue evidence="1">Leaf</tissue>
    </source>
</reference>
<dbReference type="EMBL" id="JAAIUW010000005">
    <property type="protein sequence ID" value="KAF7832725.1"/>
    <property type="molecule type" value="Genomic_DNA"/>
</dbReference>
<dbReference type="Proteomes" id="UP000634136">
    <property type="component" value="Unassembled WGS sequence"/>
</dbReference>
<sequence>MSTGKITRCRLLVAADLAGENVQVLWESEGEESSATAEEEVFGLEMLWLKRIIDFF</sequence>
<name>A0A835C6U0_9FABA</name>
<gene>
    <name evidence="1" type="ORF">G2W53_015058</name>
</gene>
<proteinExistence type="predicted"/>
<keyword evidence="2" id="KW-1185">Reference proteome</keyword>
<organism evidence="1 2">
    <name type="scientific">Senna tora</name>
    <dbReference type="NCBI Taxonomy" id="362788"/>
    <lineage>
        <taxon>Eukaryota</taxon>
        <taxon>Viridiplantae</taxon>
        <taxon>Streptophyta</taxon>
        <taxon>Embryophyta</taxon>
        <taxon>Tracheophyta</taxon>
        <taxon>Spermatophyta</taxon>
        <taxon>Magnoliopsida</taxon>
        <taxon>eudicotyledons</taxon>
        <taxon>Gunneridae</taxon>
        <taxon>Pentapetalae</taxon>
        <taxon>rosids</taxon>
        <taxon>fabids</taxon>
        <taxon>Fabales</taxon>
        <taxon>Fabaceae</taxon>
        <taxon>Caesalpinioideae</taxon>
        <taxon>Cassia clade</taxon>
        <taxon>Senna</taxon>
    </lineage>
</organism>
<dbReference type="AlphaFoldDB" id="A0A835C6U0"/>
<evidence type="ECO:0000313" key="2">
    <source>
        <dbReference type="Proteomes" id="UP000634136"/>
    </source>
</evidence>
<accession>A0A835C6U0</accession>
<protein>
    <submittedName>
        <fullName evidence="1">Uncharacterized protein</fullName>
    </submittedName>
</protein>
<evidence type="ECO:0000313" key="1">
    <source>
        <dbReference type="EMBL" id="KAF7832725.1"/>
    </source>
</evidence>